<protein>
    <submittedName>
        <fullName evidence="3">OTU family cysteine protease</fullName>
    </submittedName>
</protein>
<feature type="region of interest" description="Disordered" evidence="1">
    <location>
        <begin position="1"/>
        <end position="27"/>
    </location>
</feature>
<dbReference type="GO" id="GO:0008233">
    <property type="term" value="F:peptidase activity"/>
    <property type="evidence" value="ECO:0007669"/>
    <property type="project" value="UniProtKB-KW"/>
</dbReference>
<keyword evidence="3" id="KW-0645">Protease</keyword>
<feature type="compositionally biased region" description="Low complexity" evidence="1">
    <location>
        <begin position="13"/>
        <end position="22"/>
    </location>
</feature>
<dbReference type="OrthoDB" id="415023at2759"/>
<dbReference type="SUPFAM" id="SSF54001">
    <property type="entry name" value="Cysteine proteinases"/>
    <property type="match status" value="1"/>
</dbReference>
<dbReference type="InterPro" id="IPR003323">
    <property type="entry name" value="OTU_dom"/>
</dbReference>
<evidence type="ECO:0000259" key="2">
    <source>
        <dbReference type="Pfam" id="PF02338"/>
    </source>
</evidence>
<proteinExistence type="predicted"/>
<name>A0A2P6VQA9_9CHLO</name>
<gene>
    <name evidence="3" type="primary">g75</name>
    <name evidence="3" type="ORF">C2E20_0075</name>
</gene>
<reference evidence="3 4" key="1">
    <citation type="journal article" date="2018" name="Plant J.">
        <title>Genome sequences of Chlorella sorokiniana UTEX 1602 and Micractinium conductrix SAG 241.80: implications to maltose excretion by a green alga.</title>
        <authorList>
            <person name="Arriola M.B."/>
            <person name="Velmurugan N."/>
            <person name="Zhang Y."/>
            <person name="Plunkett M.H."/>
            <person name="Hondzo H."/>
            <person name="Barney B.M."/>
        </authorList>
    </citation>
    <scope>NUCLEOTIDE SEQUENCE [LARGE SCALE GENOMIC DNA]</scope>
    <source>
        <strain evidence="3 4">SAG 241.80</strain>
    </source>
</reference>
<dbReference type="GO" id="GO:0006508">
    <property type="term" value="P:proteolysis"/>
    <property type="evidence" value="ECO:0007669"/>
    <property type="project" value="UniProtKB-KW"/>
</dbReference>
<dbReference type="STRING" id="554055.A0A2P6VQA9"/>
<feature type="compositionally biased region" description="Low complexity" evidence="1">
    <location>
        <begin position="93"/>
        <end position="118"/>
    </location>
</feature>
<evidence type="ECO:0000256" key="1">
    <source>
        <dbReference type="SAM" id="MobiDB-lite"/>
    </source>
</evidence>
<feature type="region of interest" description="Disordered" evidence="1">
    <location>
        <begin position="73"/>
        <end position="118"/>
    </location>
</feature>
<accession>A0A2P6VQA9</accession>
<feature type="domain" description="OTU" evidence="2">
    <location>
        <begin position="194"/>
        <end position="271"/>
    </location>
</feature>
<dbReference type="EMBL" id="LHPF02000001">
    <property type="protein sequence ID" value="PSC76272.1"/>
    <property type="molecule type" value="Genomic_DNA"/>
</dbReference>
<dbReference type="Pfam" id="PF02338">
    <property type="entry name" value="OTU"/>
    <property type="match status" value="1"/>
</dbReference>
<organism evidence="3 4">
    <name type="scientific">Micractinium conductrix</name>
    <dbReference type="NCBI Taxonomy" id="554055"/>
    <lineage>
        <taxon>Eukaryota</taxon>
        <taxon>Viridiplantae</taxon>
        <taxon>Chlorophyta</taxon>
        <taxon>core chlorophytes</taxon>
        <taxon>Trebouxiophyceae</taxon>
        <taxon>Chlorellales</taxon>
        <taxon>Chlorellaceae</taxon>
        <taxon>Chlorella clade</taxon>
        <taxon>Micractinium</taxon>
    </lineage>
</organism>
<dbReference type="Proteomes" id="UP000239649">
    <property type="component" value="Unassembled WGS sequence"/>
</dbReference>
<evidence type="ECO:0000313" key="3">
    <source>
        <dbReference type="EMBL" id="PSC76272.1"/>
    </source>
</evidence>
<evidence type="ECO:0000313" key="4">
    <source>
        <dbReference type="Proteomes" id="UP000239649"/>
    </source>
</evidence>
<dbReference type="InterPro" id="IPR038765">
    <property type="entry name" value="Papain-like_cys_pep_sf"/>
</dbReference>
<sequence length="349" mass="36842">MSCLALRHGGRIASPEAEPADPAAERSQLVVPEDAARVDAEAAVFEALAQQVTAFVANLDEATVNVGAAEPHTIHMSSSSGRGAAVGGGGAAAGAAPQRSLSDGAAGSNAAAGSSAACSSPGASALFRRLRAAHDDSGFGWRERRAAFEAAMQRENRAERLVARGDLAGAEKRLQHRLLVARLEGLAFRGCTGGDSLFDALSLALWGSTLFGRRLRALAVAHAAQHPAEYSCFLGDDWQGYLSCMARPGTPGDELMLRAVSDRFGVPVNTVSADAFMWFQRYAPPRTLSQREVTLAYLGPSTWMPVRRQSAISSLRLTLSGSSEWRAAREVRRKMAALEGALGMPPDLQ</sequence>
<dbReference type="Gene3D" id="3.90.70.80">
    <property type="match status" value="1"/>
</dbReference>
<comment type="caution">
    <text evidence="3">The sequence shown here is derived from an EMBL/GenBank/DDBJ whole genome shotgun (WGS) entry which is preliminary data.</text>
</comment>
<keyword evidence="3" id="KW-0378">Hydrolase</keyword>
<dbReference type="AlphaFoldDB" id="A0A2P6VQA9"/>
<keyword evidence="4" id="KW-1185">Reference proteome</keyword>